<dbReference type="EMBL" id="ML739046">
    <property type="protein sequence ID" value="KAE8355844.1"/>
    <property type="molecule type" value="Genomic_DNA"/>
</dbReference>
<dbReference type="AlphaFoldDB" id="A0A5N6ZDV9"/>
<keyword evidence="1" id="KW-0812">Transmembrane</keyword>
<gene>
    <name evidence="2" type="ORF">BDV28DRAFT_128244</name>
</gene>
<keyword evidence="1" id="KW-0472">Membrane</keyword>
<organism evidence="2 3">
    <name type="scientific">Aspergillus coremiiformis</name>
    <dbReference type="NCBI Taxonomy" id="138285"/>
    <lineage>
        <taxon>Eukaryota</taxon>
        <taxon>Fungi</taxon>
        <taxon>Dikarya</taxon>
        <taxon>Ascomycota</taxon>
        <taxon>Pezizomycotina</taxon>
        <taxon>Eurotiomycetes</taxon>
        <taxon>Eurotiomycetidae</taxon>
        <taxon>Eurotiales</taxon>
        <taxon>Aspergillaceae</taxon>
        <taxon>Aspergillus</taxon>
        <taxon>Aspergillus subgen. Circumdati</taxon>
    </lineage>
</organism>
<protein>
    <submittedName>
        <fullName evidence="2">Uncharacterized protein</fullName>
    </submittedName>
</protein>
<keyword evidence="3" id="KW-1185">Reference proteome</keyword>
<dbReference type="Proteomes" id="UP000327118">
    <property type="component" value="Unassembled WGS sequence"/>
</dbReference>
<reference evidence="3" key="1">
    <citation type="submission" date="2019-04" db="EMBL/GenBank/DDBJ databases">
        <title>Friends and foes A comparative genomics studyof 23 Aspergillus species from section Flavi.</title>
        <authorList>
            <consortium name="DOE Joint Genome Institute"/>
            <person name="Kjaerbolling I."/>
            <person name="Vesth T."/>
            <person name="Frisvad J.C."/>
            <person name="Nybo J.L."/>
            <person name="Theobald S."/>
            <person name="Kildgaard S."/>
            <person name="Isbrandt T."/>
            <person name="Kuo A."/>
            <person name="Sato A."/>
            <person name="Lyhne E.K."/>
            <person name="Kogle M.E."/>
            <person name="Wiebenga A."/>
            <person name="Kun R.S."/>
            <person name="Lubbers R.J."/>
            <person name="Makela M.R."/>
            <person name="Barry K."/>
            <person name="Chovatia M."/>
            <person name="Clum A."/>
            <person name="Daum C."/>
            <person name="Haridas S."/>
            <person name="He G."/>
            <person name="LaButti K."/>
            <person name="Lipzen A."/>
            <person name="Mondo S."/>
            <person name="Riley R."/>
            <person name="Salamov A."/>
            <person name="Simmons B.A."/>
            <person name="Magnuson J.K."/>
            <person name="Henrissat B."/>
            <person name="Mortensen U.H."/>
            <person name="Larsen T.O."/>
            <person name="Devries R.P."/>
            <person name="Grigoriev I.V."/>
            <person name="Machida M."/>
            <person name="Baker S.E."/>
            <person name="Andersen M.R."/>
        </authorList>
    </citation>
    <scope>NUCLEOTIDE SEQUENCE [LARGE SCALE GENOMIC DNA]</scope>
    <source>
        <strain evidence="3">CBS 553.77</strain>
    </source>
</reference>
<accession>A0A5N6ZDV9</accession>
<sequence length="109" mass="12711">MCNNCRPGGTVAKTIWSITAERRVQIAAVPIQEKPIEDFICERCTQVPDWSISKKQSPFSYGRTKTSEEMPVNKEDRHRWHFAFPPSYLCLFLSSFGFLRWLKLKDRNG</sequence>
<evidence type="ECO:0000313" key="2">
    <source>
        <dbReference type="EMBL" id="KAE8355844.1"/>
    </source>
</evidence>
<name>A0A5N6ZDV9_9EURO</name>
<evidence type="ECO:0000313" key="3">
    <source>
        <dbReference type="Proteomes" id="UP000327118"/>
    </source>
</evidence>
<keyword evidence="1" id="KW-1133">Transmembrane helix</keyword>
<proteinExistence type="predicted"/>
<evidence type="ECO:0000256" key="1">
    <source>
        <dbReference type="SAM" id="Phobius"/>
    </source>
</evidence>
<feature type="transmembrane region" description="Helical" evidence="1">
    <location>
        <begin position="80"/>
        <end position="102"/>
    </location>
</feature>